<keyword evidence="3 4" id="KW-0975">Bacterial flagellum</keyword>
<feature type="compositionally biased region" description="Polar residues" evidence="6">
    <location>
        <begin position="1"/>
        <end position="18"/>
    </location>
</feature>
<comment type="similarity">
    <text evidence="2 4">Belongs to the FliE family.</text>
</comment>
<comment type="subcellular location">
    <subcellularLocation>
        <location evidence="1 4">Bacterial flagellum basal body</location>
    </subcellularLocation>
</comment>
<evidence type="ECO:0000256" key="6">
    <source>
        <dbReference type="SAM" id="MobiDB-lite"/>
    </source>
</evidence>
<dbReference type="InterPro" id="IPR001624">
    <property type="entry name" value="FliE"/>
</dbReference>
<dbReference type="GO" id="GO:0003774">
    <property type="term" value="F:cytoskeletal motor activity"/>
    <property type="evidence" value="ECO:0007669"/>
    <property type="project" value="InterPro"/>
</dbReference>
<keyword evidence="7" id="KW-0966">Cell projection</keyword>
<accession>A0A7V6A2R1</accession>
<dbReference type="PANTHER" id="PTHR34653:SF1">
    <property type="entry name" value="FLAGELLAR HOOK-BASAL BODY COMPLEX PROTEIN FLIE"/>
    <property type="match status" value="1"/>
</dbReference>
<evidence type="ECO:0000256" key="3">
    <source>
        <dbReference type="ARBA" id="ARBA00023143"/>
    </source>
</evidence>
<protein>
    <recommendedName>
        <fullName evidence="4 5">Flagellar hook-basal body complex protein FliE</fullName>
    </recommendedName>
</protein>
<evidence type="ECO:0000256" key="2">
    <source>
        <dbReference type="ARBA" id="ARBA00009272"/>
    </source>
</evidence>
<reference evidence="7" key="1">
    <citation type="journal article" date="2020" name="mSystems">
        <title>Genome- and Community-Level Interaction Insights into Carbon Utilization and Element Cycling Functions of Hydrothermarchaeota in Hydrothermal Sediment.</title>
        <authorList>
            <person name="Zhou Z."/>
            <person name="Liu Y."/>
            <person name="Xu W."/>
            <person name="Pan J."/>
            <person name="Luo Z.H."/>
            <person name="Li M."/>
        </authorList>
    </citation>
    <scope>NUCLEOTIDE SEQUENCE [LARGE SCALE GENOMIC DNA]</scope>
    <source>
        <strain evidence="7">SpSt-767</strain>
    </source>
</reference>
<dbReference type="GO" id="GO:0009425">
    <property type="term" value="C:bacterial-type flagellum basal body"/>
    <property type="evidence" value="ECO:0007669"/>
    <property type="project" value="UniProtKB-SubCell"/>
</dbReference>
<dbReference type="GO" id="GO:0071973">
    <property type="term" value="P:bacterial-type flagellum-dependent cell motility"/>
    <property type="evidence" value="ECO:0007669"/>
    <property type="project" value="InterPro"/>
</dbReference>
<evidence type="ECO:0000256" key="5">
    <source>
        <dbReference type="NCBIfam" id="TIGR00205"/>
    </source>
</evidence>
<gene>
    <name evidence="4 7" type="primary">fliE</name>
    <name evidence="7" type="ORF">ENV52_05390</name>
</gene>
<comment type="caution">
    <text evidence="7">The sequence shown here is derived from an EMBL/GenBank/DDBJ whole genome shotgun (WGS) entry which is preliminary data.</text>
</comment>
<proteinExistence type="inferred from homology"/>
<sequence>MQLNASGTVATMDSSLMNPLSPKPASREKSLFQQILTEVNNQQNQADSQVQRSLLGEGDLHEATIALEKADLSLRLLVQVRNKLVSAYEELSRMPM</sequence>
<evidence type="ECO:0000256" key="4">
    <source>
        <dbReference type="HAMAP-Rule" id="MF_00724"/>
    </source>
</evidence>
<evidence type="ECO:0000313" key="7">
    <source>
        <dbReference type="EMBL" id="HHS29120.1"/>
    </source>
</evidence>
<dbReference type="GO" id="GO:0005198">
    <property type="term" value="F:structural molecule activity"/>
    <property type="evidence" value="ECO:0007669"/>
    <property type="project" value="UniProtKB-UniRule"/>
</dbReference>
<dbReference type="NCBIfam" id="TIGR00205">
    <property type="entry name" value="fliE"/>
    <property type="match status" value="1"/>
</dbReference>
<name>A0A7V6A2R1_9BACT</name>
<keyword evidence="7" id="KW-0969">Cilium</keyword>
<feature type="region of interest" description="Disordered" evidence="6">
    <location>
        <begin position="1"/>
        <end position="27"/>
    </location>
</feature>
<organism evidence="7">
    <name type="scientific">Desulfobacca acetoxidans</name>
    <dbReference type="NCBI Taxonomy" id="60893"/>
    <lineage>
        <taxon>Bacteria</taxon>
        <taxon>Pseudomonadati</taxon>
        <taxon>Thermodesulfobacteriota</taxon>
        <taxon>Desulfobaccia</taxon>
        <taxon>Desulfobaccales</taxon>
        <taxon>Desulfobaccaceae</taxon>
        <taxon>Desulfobacca</taxon>
    </lineage>
</organism>
<dbReference type="EMBL" id="DTGR01000081">
    <property type="protein sequence ID" value="HHS29120.1"/>
    <property type="molecule type" value="Genomic_DNA"/>
</dbReference>
<dbReference type="PRINTS" id="PR01006">
    <property type="entry name" value="FLGHOOKFLIE"/>
</dbReference>
<keyword evidence="7" id="KW-0282">Flagellum</keyword>
<evidence type="ECO:0000256" key="1">
    <source>
        <dbReference type="ARBA" id="ARBA00004117"/>
    </source>
</evidence>
<dbReference type="Pfam" id="PF02049">
    <property type="entry name" value="FliE"/>
    <property type="match status" value="1"/>
</dbReference>
<dbReference type="HAMAP" id="MF_00724">
    <property type="entry name" value="FliE"/>
    <property type="match status" value="1"/>
</dbReference>
<dbReference type="PANTHER" id="PTHR34653">
    <property type="match status" value="1"/>
</dbReference>
<dbReference type="AlphaFoldDB" id="A0A7V6A2R1"/>